<organism evidence="3 4">
    <name type="scientific">Lingula anatina</name>
    <name type="common">Brachiopod</name>
    <name type="synonym">Lingula unguis</name>
    <dbReference type="NCBI Taxonomy" id="7574"/>
    <lineage>
        <taxon>Eukaryota</taxon>
        <taxon>Metazoa</taxon>
        <taxon>Spiralia</taxon>
        <taxon>Lophotrochozoa</taxon>
        <taxon>Brachiopoda</taxon>
        <taxon>Linguliformea</taxon>
        <taxon>Lingulata</taxon>
        <taxon>Lingulida</taxon>
        <taxon>Linguloidea</taxon>
        <taxon>Lingulidae</taxon>
        <taxon>Lingula</taxon>
    </lineage>
</organism>
<proteinExistence type="predicted"/>
<dbReference type="AlphaFoldDB" id="A0A2R2MKA7"/>
<dbReference type="InterPro" id="IPR057207">
    <property type="entry name" value="FBXL15_LRR"/>
</dbReference>
<name>A0A2R2MKA7_LINAN</name>
<dbReference type="PANTHER" id="PTHR13382">
    <property type="entry name" value="MITOCHONDRIAL ATP SYNTHASE COUPLING FACTOR B"/>
    <property type="match status" value="1"/>
</dbReference>
<keyword evidence="3" id="KW-1185">Reference proteome</keyword>
<dbReference type="InterPro" id="IPR050648">
    <property type="entry name" value="F-box_LRR-repeat"/>
</dbReference>
<dbReference type="OrthoDB" id="27842at2759"/>
<sequence length="278" mass="30233">MTVLCWRRAGLSLSSSTWIWAPVSPVSDVGVNGIAKHLPALRFLRLAWCKKMTDYGLTGLIEEVPPEHHEHDAEGQCKCTRKANVSNIFNPPKDPHTLENGLLKLSVERTADKLRSGTVTPLSNLKALRSLDISNCPQVTDTGLVTAIKFQELKSLNLSFCPDLTDATLKSVAKHNPSLESVCLSRCNQITDAGIMGIGARLQRLSSLEISGCDKLTDISLQALGKNCHRLKTLDVSYCSGMTVSGVSQLEARLKTLVSVKKACVGAVGDTTRLFLRH</sequence>
<protein>
    <submittedName>
        <fullName evidence="4">Leucine-rich repeat-containing protein 29-like</fullName>
    </submittedName>
</protein>
<reference evidence="4" key="1">
    <citation type="submission" date="2025-08" db="UniProtKB">
        <authorList>
            <consortium name="RefSeq"/>
        </authorList>
    </citation>
    <scope>IDENTIFICATION</scope>
    <source>
        <tissue evidence="4">Gonads</tissue>
    </source>
</reference>
<dbReference type="Pfam" id="PF25372">
    <property type="entry name" value="DUF7885"/>
    <property type="match status" value="1"/>
</dbReference>
<dbReference type="InterPro" id="IPR006553">
    <property type="entry name" value="Leu-rich_rpt_Cys-con_subtyp"/>
</dbReference>
<evidence type="ECO:0000313" key="4">
    <source>
        <dbReference type="RefSeq" id="XP_023930638.1"/>
    </source>
</evidence>
<evidence type="ECO:0000259" key="2">
    <source>
        <dbReference type="Pfam" id="PF25372"/>
    </source>
</evidence>
<dbReference type="STRING" id="7574.A0A2R2MKA7"/>
<dbReference type="InterPro" id="IPR032675">
    <property type="entry name" value="LRR_dom_sf"/>
</dbReference>
<dbReference type="GO" id="GO:0005737">
    <property type="term" value="C:cytoplasm"/>
    <property type="evidence" value="ECO:0007669"/>
    <property type="project" value="TreeGrafter"/>
</dbReference>
<dbReference type="GeneID" id="112041524"/>
<feature type="domain" description="F-box/LRR-repeat protein 15-like leucin rich repeat" evidence="2">
    <location>
        <begin position="10"/>
        <end position="248"/>
    </location>
</feature>
<keyword evidence="1" id="KW-0833">Ubl conjugation pathway</keyword>
<dbReference type="SMART" id="SM00367">
    <property type="entry name" value="LRR_CC"/>
    <property type="match status" value="6"/>
</dbReference>
<dbReference type="Gene3D" id="3.80.10.10">
    <property type="entry name" value="Ribonuclease Inhibitor"/>
    <property type="match status" value="1"/>
</dbReference>
<dbReference type="SUPFAM" id="SSF52047">
    <property type="entry name" value="RNI-like"/>
    <property type="match status" value="1"/>
</dbReference>
<evidence type="ECO:0000313" key="3">
    <source>
        <dbReference type="Proteomes" id="UP000085678"/>
    </source>
</evidence>
<dbReference type="InParanoid" id="A0A2R2MKA7"/>
<gene>
    <name evidence="4" type="primary">LOC112041524</name>
</gene>
<dbReference type="Proteomes" id="UP000085678">
    <property type="component" value="Unplaced"/>
</dbReference>
<accession>A0A2R2MKA7</accession>
<dbReference type="KEGG" id="lak:112041524"/>
<dbReference type="RefSeq" id="XP_023930638.1">
    <property type="nucleotide sequence ID" value="XM_024074870.1"/>
</dbReference>
<evidence type="ECO:0000256" key="1">
    <source>
        <dbReference type="ARBA" id="ARBA00022786"/>
    </source>
</evidence>